<gene>
    <name evidence="1" type="ORF">RF11_05383</name>
</gene>
<name>A0A0C2MUY5_THEKT</name>
<dbReference type="AlphaFoldDB" id="A0A0C2MUY5"/>
<comment type="caution">
    <text evidence="1">The sequence shown here is derived from an EMBL/GenBank/DDBJ whole genome shotgun (WGS) entry which is preliminary data.</text>
</comment>
<organism evidence="1 2">
    <name type="scientific">Thelohanellus kitauei</name>
    <name type="common">Myxosporean</name>
    <dbReference type="NCBI Taxonomy" id="669202"/>
    <lineage>
        <taxon>Eukaryota</taxon>
        <taxon>Metazoa</taxon>
        <taxon>Cnidaria</taxon>
        <taxon>Myxozoa</taxon>
        <taxon>Myxosporea</taxon>
        <taxon>Bivalvulida</taxon>
        <taxon>Platysporina</taxon>
        <taxon>Myxobolidae</taxon>
        <taxon>Thelohanellus</taxon>
    </lineage>
</organism>
<proteinExistence type="predicted"/>
<evidence type="ECO:0000313" key="1">
    <source>
        <dbReference type="EMBL" id="KII71126.1"/>
    </source>
</evidence>
<accession>A0A0C2MUY5</accession>
<reference evidence="1 2" key="1">
    <citation type="journal article" date="2014" name="Genome Biol. Evol.">
        <title>The genome of the myxosporean Thelohanellus kitauei shows adaptations to nutrient acquisition within its fish host.</title>
        <authorList>
            <person name="Yang Y."/>
            <person name="Xiong J."/>
            <person name="Zhou Z."/>
            <person name="Huo F."/>
            <person name="Miao W."/>
            <person name="Ran C."/>
            <person name="Liu Y."/>
            <person name="Zhang J."/>
            <person name="Feng J."/>
            <person name="Wang M."/>
            <person name="Wang M."/>
            <person name="Wang L."/>
            <person name="Yao B."/>
        </authorList>
    </citation>
    <scope>NUCLEOTIDE SEQUENCE [LARGE SCALE GENOMIC DNA]</scope>
    <source>
        <strain evidence="1">Wuqing</strain>
    </source>
</reference>
<dbReference type="EMBL" id="JWZT01001838">
    <property type="protein sequence ID" value="KII71126.1"/>
    <property type="molecule type" value="Genomic_DNA"/>
</dbReference>
<keyword evidence="2" id="KW-1185">Reference proteome</keyword>
<protein>
    <submittedName>
        <fullName evidence="1">Uncharacterized protein</fullName>
    </submittedName>
</protein>
<sequence length="110" mass="12958">MTLNHKERTYNPLEGGVTVKHDWEIPLLDLAQKILNHNIHLSNIFGDVKNSTNRIRIVTNIDESVRAKSMKTFFHDLNVPRMKREIFHSSDRFVAFDIPFNYEDKLFETS</sequence>
<evidence type="ECO:0000313" key="2">
    <source>
        <dbReference type="Proteomes" id="UP000031668"/>
    </source>
</evidence>
<dbReference type="Proteomes" id="UP000031668">
    <property type="component" value="Unassembled WGS sequence"/>
</dbReference>